<dbReference type="EMBL" id="CP144526">
    <property type="protein sequence ID" value="WWC72067.1"/>
    <property type="molecule type" value="Genomic_DNA"/>
</dbReference>
<dbReference type="SUPFAM" id="SSF52047">
    <property type="entry name" value="RNI-like"/>
    <property type="match status" value="1"/>
</dbReference>
<accession>A0A1B9I0U0</accession>
<dbReference type="Proteomes" id="UP000094020">
    <property type="component" value="Chromosome 8"/>
</dbReference>
<dbReference type="EMBL" id="KI894012">
    <property type="protein sequence ID" value="OCF49162.1"/>
    <property type="molecule type" value="Genomic_DNA"/>
</dbReference>
<sequence length="463" mass="53920">MPRNLLDLSDEIIQRIAYFVHYDHEVPIPSFNPHWANFASEISPKVQHDYLKLRLVSRRLRDICTLKNLYMKMDSWQKLLKWSIKGPEQVKKAITRLVLDISRRTQHPLSNGSRYQNDMVPIWITTIDFLRDLTSLRELVVVGNPLCDHRNDERTTLDDITNSVQAPLPYLVSLSIETKCEHCVDVVPRLFIRLAPALKHLKFAPPPEFDRMAKSVVKRVLSDTVNQELKTLSIRNFNHTHKNTILAEIVRLCPHLQELHMATYSSSVVKASYLLHCLQETATSDWTFKMTDNNYDGYRMIEFDNLPEGSDQLLNEFLVTLSQLKNLRVLDCLIECEIHSIDWDLVIVPSKTERKTDYQKYRSSHKAIYDPVLHKATNKGSYGHFESPLRSAAKLIAQAVPSLEKGYFWVHEDTEEVFGLSSWMRWEWTCKRTIDQVTIALESDFERFSESWMSNKDGQSKDL</sequence>
<proteinExistence type="predicted"/>
<dbReference type="GeneID" id="30173219"/>
<evidence type="ECO:0000313" key="3">
    <source>
        <dbReference type="Proteomes" id="UP000094020"/>
    </source>
</evidence>
<dbReference type="OrthoDB" id="2564533at2759"/>
<evidence type="ECO:0008006" key="4">
    <source>
        <dbReference type="Google" id="ProtNLM"/>
    </source>
</evidence>
<reference evidence="2" key="2">
    <citation type="submission" date="2013-07" db="EMBL/GenBank/DDBJ databases">
        <authorList>
            <consortium name="The Broad Institute Genome Sequencing Platform"/>
            <person name="Cuomo C."/>
            <person name="Litvintseva A."/>
            <person name="Chen Y."/>
            <person name="Heitman J."/>
            <person name="Sun S."/>
            <person name="Springer D."/>
            <person name="Dromer F."/>
            <person name="Young S.K."/>
            <person name="Zeng Q."/>
            <person name="Gargeya S."/>
            <person name="Fitzgerald M."/>
            <person name="Abouelleil A."/>
            <person name="Alvarado L."/>
            <person name="Berlin A.M."/>
            <person name="Chapman S.B."/>
            <person name="Dewar J."/>
            <person name="Goldberg J."/>
            <person name="Griggs A."/>
            <person name="Gujja S."/>
            <person name="Hansen M."/>
            <person name="Howarth C."/>
            <person name="Imamovic A."/>
            <person name="Larimer J."/>
            <person name="McCowan C."/>
            <person name="Murphy C."/>
            <person name="Pearson M."/>
            <person name="Priest M."/>
            <person name="Roberts A."/>
            <person name="Saif S."/>
            <person name="Shea T."/>
            <person name="Sykes S."/>
            <person name="Wortman J."/>
            <person name="Nusbaum C."/>
            <person name="Birren B."/>
        </authorList>
    </citation>
    <scope>NUCLEOTIDE SEQUENCE</scope>
    <source>
        <strain evidence="2">CBS 10737</strain>
    </source>
</reference>
<gene>
    <name evidence="1" type="ORF">I206_04850</name>
    <name evidence="2" type="ORF">I206_106027</name>
</gene>
<evidence type="ECO:0000313" key="1">
    <source>
        <dbReference type="EMBL" id="OCF49162.1"/>
    </source>
</evidence>
<keyword evidence="3" id="KW-1185">Reference proteome</keyword>
<reference evidence="1" key="3">
    <citation type="submission" date="2016-07" db="EMBL/GenBank/DDBJ databases">
        <title>Evolution of pathogenesis and genome organization in the Tremellales.</title>
        <authorList>
            <person name="Cuomo C."/>
            <person name="Litvintseva A."/>
            <person name="Heitman J."/>
            <person name="Chen Y."/>
            <person name="Sun S."/>
            <person name="Springer D."/>
            <person name="Dromer F."/>
            <person name="Young S."/>
            <person name="Zeng Q."/>
            <person name="Chapman S."/>
            <person name="Gujja S."/>
            <person name="Saif S."/>
            <person name="Birren B."/>
        </authorList>
    </citation>
    <scope>NUCLEOTIDE SEQUENCE</scope>
    <source>
        <strain evidence="1">CBS 10737</strain>
    </source>
</reference>
<evidence type="ECO:0000313" key="2">
    <source>
        <dbReference type="EMBL" id="WWC72067.1"/>
    </source>
</evidence>
<organism evidence="1">
    <name type="scientific">Kwoniella pini CBS 10737</name>
    <dbReference type="NCBI Taxonomy" id="1296096"/>
    <lineage>
        <taxon>Eukaryota</taxon>
        <taxon>Fungi</taxon>
        <taxon>Dikarya</taxon>
        <taxon>Basidiomycota</taxon>
        <taxon>Agaricomycotina</taxon>
        <taxon>Tremellomycetes</taxon>
        <taxon>Tremellales</taxon>
        <taxon>Cryptococcaceae</taxon>
        <taxon>Kwoniella</taxon>
    </lineage>
</organism>
<dbReference type="RefSeq" id="XP_019010381.1">
    <property type="nucleotide sequence ID" value="XM_019156579.1"/>
</dbReference>
<dbReference type="Gene3D" id="3.80.10.10">
    <property type="entry name" value="Ribonuclease Inhibitor"/>
    <property type="match status" value="1"/>
</dbReference>
<reference evidence="2" key="4">
    <citation type="submission" date="2024-02" db="EMBL/GenBank/DDBJ databases">
        <title>Comparative genomics of Cryptococcus and Kwoniella reveals pathogenesis evolution and contrasting modes of karyotype evolution via chromosome fusion or intercentromeric recombination.</title>
        <authorList>
            <person name="Coelho M.A."/>
            <person name="David-Palma M."/>
            <person name="Shea T."/>
            <person name="Bowers K."/>
            <person name="McGinley-Smith S."/>
            <person name="Mohammad A.W."/>
            <person name="Gnirke A."/>
            <person name="Yurkov A.M."/>
            <person name="Nowrousian M."/>
            <person name="Sun S."/>
            <person name="Cuomo C.A."/>
            <person name="Heitman J."/>
        </authorList>
    </citation>
    <scope>NUCLEOTIDE SEQUENCE</scope>
    <source>
        <strain evidence="2">CBS 10737</strain>
    </source>
</reference>
<dbReference type="AlphaFoldDB" id="A0A1B9I0U0"/>
<protein>
    <recommendedName>
        <fullName evidence="4">F-box domain-containing protein</fullName>
    </recommendedName>
</protein>
<name>A0A1B9I0U0_9TREE</name>
<dbReference type="KEGG" id="kpin:30173219"/>
<dbReference type="InterPro" id="IPR032675">
    <property type="entry name" value="LRR_dom_sf"/>
</dbReference>
<reference evidence="1" key="1">
    <citation type="submission" date="2013-07" db="EMBL/GenBank/DDBJ databases">
        <title>The Genome Sequence of Cryptococcus pinus CBS10737.</title>
        <authorList>
            <consortium name="The Broad Institute Genome Sequencing Platform"/>
            <person name="Cuomo C."/>
            <person name="Litvintseva A."/>
            <person name="Chen Y."/>
            <person name="Heitman J."/>
            <person name="Sun S."/>
            <person name="Springer D."/>
            <person name="Dromer F."/>
            <person name="Young S.K."/>
            <person name="Zeng Q."/>
            <person name="Gargeya S."/>
            <person name="Fitzgerald M."/>
            <person name="Abouelleil A."/>
            <person name="Alvarado L."/>
            <person name="Berlin A.M."/>
            <person name="Chapman S.B."/>
            <person name="Dewar J."/>
            <person name="Goldberg J."/>
            <person name="Griggs A."/>
            <person name="Gujja S."/>
            <person name="Hansen M."/>
            <person name="Howarth C."/>
            <person name="Imamovic A."/>
            <person name="Larimer J."/>
            <person name="McCowan C."/>
            <person name="Murphy C."/>
            <person name="Pearson M."/>
            <person name="Priest M."/>
            <person name="Roberts A."/>
            <person name="Saif S."/>
            <person name="Shea T."/>
            <person name="Sykes S."/>
            <person name="Wortman J."/>
            <person name="Nusbaum C."/>
            <person name="Birren B."/>
        </authorList>
    </citation>
    <scope>NUCLEOTIDE SEQUENCE [LARGE SCALE GENOMIC DNA]</scope>
    <source>
        <strain evidence="1">CBS 10737</strain>
    </source>
</reference>